<keyword evidence="7" id="KW-1185">Reference proteome</keyword>
<name>A0AB39ZSK5_DROSZ</name>
<dbReference type="Pfam" id="PF01395">
    <property type="entry name" value="PBP_GOBP"/>
    <property type="match status" value="1"/>
</dbReference>
<evidence type="ECO:0000256" key="5">
    <source>
        <dbReference type="ARBA" id="ARBA00023157"/>
    </source>
</evidence>
<dbReference type="Proteomes" id="UP001652628">
    <property type="component" value="Chromosome X"/>
</dbReference>
<dbReference type="InterPro" id="IPR006170">
    <property type="entry name" value="PBP/GOBP"/>
</dbReference>
<evidence type="ECO:0000256" key="4">
    <source>
        <dbReference type="ARBA" id="ARBA00022729"/>
    </source>
</evidence>
<accession>A0AB39ZSK5</accession>
<evidence type="ECO:0000313" key="7">
    <source>
        <dbReference type="Proteomes" id="UP001652628"/>
    </source>
</evidence>
<gene>
    <name evidence="8" type="primary">Obp19c</name>
</gene>
<dbReference type="GO" id="GO:0005615">
    <property type="term" value="C:extracellular space"/>
    <property type="evidence" value="ECO:0007669"/>
    <property type="project" value="TreeGrafter"/>
</dbReference>
<dbReference type="CTD" id="33039"/>
<dbReference type="PANTHER" id="PTHR11857">
    <property type="entry name" value="ODORANT BINDING PROTEIN-RELATED"/>
    <property type="match status" value="1"/>
</dbReference>
<feature type="region of interest" description="Disordered" evidence="6">
    <location>
        <begin position="1"/>
        <end position="26"/>
    </location>
</feature>
<dbReference type="Gene3D" id="1.10.238.20">
    <property type="entry name" value="Pheromone/general odorant binding protein domain"/>
    <property type="match status" value="1"/>
</dbReference>
<dbReference type="SUPFAM" id="SSF47565">
    <property type="entry name" value="Insect pheromone/odorant-binding proteins"/>
    <property type="match status" value="1"/>
</dbReference>
<organism evidence="7 8">
    <name type="scientific">Drosophila suzukii</name>
    <name type="common">Spotted-wing drosophila fruit fly</name>
    <dbReference type="NCBI Taxonomy" id="28584"/>
    <lineage>
        <taxon>Eukaryota</taxon>
        <taxon>Metazoa</taxon>
        <taxon>Ecdysozoa</taxon>
        <taxon>Arthropoda</taxon>
        <taxon>Hexapoda</taxon>
        <taxon>Insecta</taxon>
        <taxon>Pterygota</taxon>
        <taxon>Neoptera</taxon>
        <taxon>Endopterygota</taxon>
        <taxon>Diptera</taxon>
        <taxon>Brachycera</taxon>
        <taxon>Muscomorpha</taxon>
        <taxon>Ephydroidea</taxon>
        <taxon>Drosophilidae</taxon>
        <taxon>Drosophila</taxon>
        <taxon>Sophophora</taxon>
    </lineage>
</organism>
<dbReference type="GO" id="GO:0005549">
    <property type="term" value="F:odorant binding"/>
    <property type="evidence" value="ECO:0007669"/>
    <property type="project" value="InterPro"/>
</dbReference>
<dbReference type="InterPro" id="IPR036728">
    <property type="entry name" value="PBP_GOBP_sf"/>
</dbReference>
<proteinExistence type="inferred from homology"/>
<evidence type="ECO:0000256" key="2">
    <source>
        <dbReference type="ARBA" id="ARBA00008098"/>
    </source>
</evidence>
<evidence type="ECO:0000256" key="6">
    <source>
        <dbReference type="SAM" id="MobiDB-lite"/>
    </source>
</evidence>
<dbReference type="GeneID" id="108019015"/>
<dbReference type="CDD" id="cd23992">
    <property type="entry name" value="PBP_GOBP"/>
    <property type="match status" value="1"/>
</dbReference>
<sequence>MFRAMGNYISQETKNPIKSKPKEQAGAKMNPSAIPLITIVMGVLLQMYCIQGQNQAFDLTKLLPKTGSEPIWTVIDRNLPQVQEMISAARRECVEKLNLPRDQRPLMKVSNPSEKEKCLSECVLKKIKLMDDNNKLNIAQVEKLTSLVTQDNKVAIAVSSSMASACNRGVSSKNACENAHFFNQCIGRQLERNNVKLVW</sequence>
<evidence type="ECO:0000256" key="1">
    <source>
        <dbReference type="ARBA" id="ARBA00004613"/>
    </source>
</evidence>
<dbReference type="AlphaFoldDB" id="A0AB39ZSK5"/>
<comment type="subcellular location">
    <subcellularLocation>
        <location evidence="1">Secreted</location>
    </subcellularLocation>
</comment>
<protein>
    <submittedName>
        <fullName evidence="8">Uncharacterized protein Obp19c</fullName>
    </submittedName>
</protein>
<dbReference type="SMART" id="SM00708">
    <property type="entry name" value="PhBP"/>
    <property type="match status" value="1"/>
</dbReference>
<keyword evidence="4" id="KW-0732">Signal</keyword>
<dbReference type="GO" id="GO:0007608">
    <property type="term" value="P:sensory perception of smell"/>
    <property type="evidence" value="ECO:0007669"/>
    <property type="project" value="TreeGrafter"/>
</dbReference>
<comment type="similarity">
    <text evidence="2">Belongs to the PBP/GOBP family.</text>
</comment>
<reference evidence="8" key="1">
    <citation type="submission" date="2025-08" db="UniProtKB">
        <authorList>
            <consortium name="RefSeq"/>
        </authorList>
    </citation>
    <scope>IDENTIFICATION</scope>
</reference>
<evidence type="ECO:0000256" key="3">
    <source>
        <dbReference type="ARBA" id="ARBA00022525"/>
    </source>
</evidence>
<dbReference type="PANTHER" id="PTHR11857:SF43">
    <property type="entry name" value="GEO07291P1-RELATED"/>
    <property type="match status" value="1"/>
</dbReference>
<keyword evidence="3" id="KW-0964">Secreted</keyword>
<keyword evidence="5" id="KW-1015">Disulfide bond</keyword>
<dbReference type="RefSeq" id="XP_016942118.4">
    <property type="nucleotide sequence ID" value="XM_017086629.4"/>
</dbReference>
<evidence type="ECO:0000313" key="8">
    <source>
        <dbReference type="RefSeq" id="XP_016942118.4"/>
    </source>
</evidence>